<evidence type="ECO:0000313" key="2">
    <source>
        <dbReference type="EMBL" id="PPS17324.1"/>
    </source>
</evidence>
<dbReference type="EMBL" id="KZ662939">
    <property type="protein sequence ID" value="PPS17324.1"/>
    <property type="molecule type" value="Genomic_DNA"/>
</dbReference>
<organism evidence="2 3">
    <name type="scientific">Gossypium barbadense</name>
    <name type="common">Sea Island cotton</name>
    <name type="synonym">Hibiscus barbadensis</name>
    <dbReference type="NCBI Taxonomy" id="3634"/>
    <lineage>
        <taxon>Eukaryota</taxon>
        <taxon>Viridiplantae</taxon>
        <taxon>Streptophyta</taxon>
        <taxon>Embryophyta</taxon>
        <taxon>Tracheophyta</taxon>
        <taxon>Spermatophyta</taxon>
        <taxon>Magnoliopsida</taxon>
        <taxon>eudicotyledons</taxon>
        <taxon>Gunneridae</taxon>
        <taxon>Pentapetalae</taxon>
        <taxon>rosids</taxon>
        <taxon>malvids</taxon>
        <taxon>Malvales</taxon>
        <taxon>Malvaceae</taxon>
        <taxon>Malvoideae</taxon>
        <taxon>Gossypium</taxon>
    </lineage>
</organism>
<dbReference type="OrthoDB" id="1000370at2759"/>
<accession>A0A2P5YNZ8</accession>
<evidence type="ECO:0008006" key="4">
    <source>
        <dbReference type="Google" id="ProtNLM"/>
    </source>
</evidence>
<reference evidence="2 3" key="1">
    <citation type="submission" date="2015-01" db="EMBL/GenBank/DDBJ databases">
        <title>Genome of allotetraploid Gossypium barbadense reveals genomic plasticity and fiber elongation in cotton evolution.</title>
        <authorList>
            <person name="Chen X."/>
            <person name="Liu X."/>
            <person name="Zhao B."/>
            <person name="Zheng H."/>
            <person name="Hu Y."/>
            <person name="Lu G."/>
            <person name="Yang C."/>
            <person name="Chen J."/>
            <person name="Shan C."/>
            <person name="Zhang L."/>
            <person name="Zhou Y."/>
            <person name="Wang L."/>
            <person name="Guo W."/>
            <person name="Bai Y."/>
            <person name="Ruan J."/>
            <person name="Shangguan X."/>
            <person name="Mao Y."/>
            <person name="Jiang J."/>
            <person name="Zhu Y."/>
            <person name="Lei J."/>
            <person name="Kang H."/>
            <person name="Chen S."/>
            <person name="He X."/>
            <person name="Wang R."/>
            <person name="Wang Y."/>
            <person name="Chen J."/>
            <person name="Wang L."/>
            <person name="Yu S."/>
            <person name="Wang B."/>
            <person name="Wei J."/>
            <person name="Song S."/>
            <person name="Lu X."/>
            <person name="Gao Z."/>
            <person name="Gu W."/>
            <person name="Deng X."/>
            <person name="Ma D."/>
            <person name="Wang S."/>
            <person name="Liang W."/>
            <person name="Fang L."/>
            <person name="Cai C."/>
            <person name="Zhu X."/>
            <person name="Zhou B."/>
            <person name="Zhang Y."/>
            <person name="Chen Z."/>
            <person name="Xu S."/>
            <person name="Zhu R."/>
            <person name="Wang S."/>
            <person name="Zhang T."/>
            <person name="Zhao G."/>
        </authorList>
    </citation>
    <scope>NUCLEOTIDE SEQUENCE [LARGE SCALE GENOMIC DNA]</scope>
    <source>
        <strain evidence="3">cv. Xinhai21</strain>
        <tissue evidence="2">Leaf</tissue>
    </source>
</reference>
<evidence type="ECO:0000256" key="1">
    <source>
        <dbReference type="SAM" id="SignalP"/>
    </source>
</evidence>
<sequence length="120" mass="13395">MVVSRMLAISFWVLWYNGNKICHKGIKEGVQDILHISRLGIIARNKEGMVMAPYIYPWENILNPTMTEAQACLQEVTFAEDLGFHEGSKCVGAWNGDRMKEARLSHVLDGGSSDGGEKAR</sequence>
<evidence type="ECO:0000313" key="3">
    <source>
        <dbReference type="Proteomes" id="UP000239757"/>
    </source>
</evidence>
<dbReference type="AlphaFoldDB" id="A0A2P5YNZ8"/>
<name>A0A2P5YNZ8_GOSBA</name>
<feature type="chain" id="PRO_5015144848" description="RNase H type-1 domain-containing protein" evidence="1">
    <location>
        <begin position="19"/>
        <end position="120"/>
    </location>
</feature>
<gene>
    <name evidence="2" type="ORF">GOBAR_AA03249</name>
</gene>
<keyword evidence="1" id="KW-0732">Signal</keyword>
<feature type="signal peptide" evidence="1">
    <location>
        <begin position="1"/>
        <end position="18"/>
    </location>
</feature>
<protein>
    <recommendedName>
        <fullName evidence="4">RNase H type-1 domain-containing protein</fullName>
    </recommendedName>
</protein>
<dbReference type="Proteomes" id="UP000239757">
    <property type="component" value="Unassembled WGS sequence"/>
</dbReference>
<proteinExistence type="predicted"/>